<dbReference type="GO" id="GO:0015627">
    <property type="term" value="C:type II protein secretion system complex"/>
    <property type="evidence" value="ECO:0007669"/>
    <property type="project" value="TreeGrafter"/>
</dbReference>
<dbReference type="Proteomes" id="UP000244248">
    <property type="component" value="Unassembled WGS sequence"/>
</dbReference>
<evidence type="ECO:0000256" key="1">
    <source>
        <dbReference type="RuleBase" id="RU004003"/>
    </source>
</evidence>
<keyword evidence="6" id="KW-1185">Reference proteome</keyword>
<feature type="chain" id="PRO_5015712364" evidence="2">
    <location>
        <begin position="23"/>
        <end position="445"/>
    </location>
</feature>
<protein>
    <submittedName>
        <fullName evidence="5">Uncharacterized protein</fullName>
    </submittedName>
</protein>
<dbReference type="EMBL" id="QANS01000001">
    <property type="protein sequence ID" value="PTU32724.1"/>
    <property type="molecule type" value="Genomic_DNA"/>
</dbReference>
<dbReference type="PANTHER" id="PTHR30332">
    <property type="entry name" value="PROBABLE GENERAL SECRETION PATHWAY PROTEIN D"/>
    <property type="match status" value="1"/>
</dbReference>
<dbReference type="Pfam" id="PF13629">
    <property type="entry name" value="T2SS-T3SS_pil_N"/>
    <property type="match status" value="1"/>
</dbReference>
<feature type="signal peptide" evidence="2">
    <location>
        <begin position="1"/>
        <end position="22"/>
    </location>
</feature>
<comment type="similarity">
    <text evidence="1">Belongs to the bacterial secretin family.</text>
</comment>
<evidence type="ECO:0000256" key="2">
    <source>
        <dbReference type="SAM" id="SignalP"/>
    </source>
</evidence>
<dbReference type="OrthoDB" id="9775455at2"/>
<dbReference type="InterPro" id="IPR001775">
    <property type="entry name" value="GspD/PilQ"/>
</dbReference>
<evidence type="ECO:0000313" key="5">
    <source>
        <dbReference type="EMBL" id="PTU32724.1"/>
    </source>
</evidence>
<dbReference type="AlphaFoldDB" id="A0A2T5MJI3"/>
<evidence type="ECO:0000313" key="6">
    <source>
        <dbReference type="Proteomes" id="UP000244248"/>
    </source>
</evidence>
<dbReference type="PANTHER" id="PTHR30332:SF17">
    <property type="entry name" value="TYPE IV PILIATION SYSTEM PROTEIN DR_0774-RELATED"/>
    <property type="match status" value="1"/>
</dbReference>
<proteinExistence type="inferred from homology"/>
<dbReference type="GO" id="GO:0009306">
    <property type="term" value="P:protein secretion"/>
    <property type="evidence" value="ECO:0007669"/>
    <property type="project" value="InterPro"/>
</dbReference>
<name>A0A2T5MJI3_9GAMM</name>
<evidence type="ECO:0000259" key="3">
    <source>
        <dbReference type="Pfam" id="PF00263"/>
    </source>
</evidence>
<feature type="domain" description="Type II/III secretion system secretin-like" evidence="3">
    <location>
        <begin position="242"/>
        <end position="405"/>
    </location>
</feature>
<organism evidence="5 6">
    <name type="scientific">Stenotrophobium rhamnosiphilum</name>
    <dbReference type="NCBI Taxonomy" id="2029166"/>
    <lineage>
        <taxon>Bacteria</taxon>
        <taxon>Pseudomonadati</taxon>
        <taxon>Pseudomonadota</taxon>
        <taxon>Gammaproteobacteria</taxon>
        <taxon>Nevskiales</taxon>
        <taxon>Nevskiaceae</taxon>
        <taxon>Stenotrophobium</taxon>
    </lineage>
</organism>
<feature type="domain" description="Pilus formation protein N-terminal" evidence="4">
    <location>
        <begin position="32"/>
        <end position="99"/>
    </location>
</feature>
<sequence>MNTKNISRFAALTFALSLSAFAASAAKATPDLIQVEQGTHKLVRSAAGVARVAVGDPNIADINVINRRELLVSGKTIGITSLFVWPSKTGTPTEYRIRVGAVQDPARASRPQDPELQGAIIDPGLQLEGSLPNLLAHRRAKTSAQQGTKDGKVADRSSVALETQVMTDVKIAEVSRRTLQSYGLNFFKANNQFTIGASPPGAQNGVSSFTGQQGTSILPVQNAFNILFTNSGQGLLGVLSVLEQKGLAHTLAEPSLVAMSGQTATYLAGGEFPVPVAQGGSASGGITVTYKEFGVRLSLTPTVLSRDRIALKVAPEVSDLDFSAGIQIGGVAVPSLIVRRTDTSIELGDGETFVISGLVSRNLVNSVNKVPWLGDIPVLGAFFRSTSINREDKELVMIVTPHLVRPLAREAKLPPLPGAKYDNYNPNFAQTMFLERGDYDTGFSK</sequence>
<dbReference type="RefSeq" id="WP_107938431.1">
    <property type="nucleotide sequence ID" value="NZ_QANS01000001.1"/>
</dbReference>
<dbReference type="InterPro" id="IPR032789">
    <property type="entry name" value="T2SS-T3SS_pil_N"/>
</dbReference>
<reference evidence="5 6" key="1">
    <citation type="submission" date="2018-04" db="EMBL/GenBank/DDBJ databases">
        <title>Novel species isolated from glacier.</title>
        <authorList>
            <person name="Liu Q."/>
            <person name="Xin Y.-H."/>
        </authorList>
    </citation>
    <scope>NUCLEOTIDE SEQUENCE [LARGE SCALE GENOMIC DNA]</scope>
    <source>
        <strain evidence="5 6">GT1R17</strain>
    </source>
</reference>
<dbReference type="InterPro" id="IPR050810">
    <property type="entry name" value="Bact_Secretion_Sys_Channel"/>
</dbReference>
<gene>
    <name evidence="5" type="ORF">CJD38_00945</name>
</gene>
<dbReference type="PRINTS" id="PR00811">
    <property type="entry name" value="BCTERIALGSPD"/>
</dbReference>
<accession>A0A2T5MJI3</accession>
<dbReference type="InterPro" id="IPR004846">
    <property type="entry name" value="T2SS/T3SS_dom"/>
</dbReference>
<keyword evidence="2" id="KW-0732">Signal</keyword>
<dbReference type="Pfam" id="PF00263">
    <property type="entry name" value="Secretin"/>
    <property type="match status" value="1"/>
</dbReference>
<evidence type="ECO:0000259" key="4">
    <source>
        <dbReference type="Pfam" id="PF13629"/>
    </source>
</evidence>
<comment type="caution">
    <text evidence="5">The sequence shown here is derived from an EMBL/GenBank/DDBJ whole genome shotgun (WGS) entry which is preliminary data.</text>
</comment>